<accession>A0A6J2T2V5</accession>
<protein>
    <submittedName>
        <fullName evidence="3">Uncharacterized protein LOC115620214</fullName>
    </submittedName>
</protein>
<dbReference type="RefSeq" id="XP_030369212.1">
    <property type="nucleotide sequence ID" value="XM_030513352.1"/>
</dbReference>
<reference evidence="3" key="1">
    <citation type="submission" date="2025-08" db="UniProtKB">
        <authorList>
            <consortium name="RefSeq"/>
        </authorList>
    </citation>
    <scope>IDENTIFICATION</scope>
    <source>
        <strain evidence="3">11010-0011.00</strain>
        <tissue evidence="3">Whole body</tissue>
    </source>
</reference>
<keyword evidence="2" id="KW-1185">Reference proteome</keyword>
<feature type="chain" id="PRO_5026810204" evidence="1">
    <location>
        <begin position="38"/>
        <end position="164"/>
    </location>
</feature>
<gene>
    <name evidence="3" type="primary">LOC115620214</name>
</gene>
<dbReference type="OrthoDB" id="8043012at2759"/>
<evidence type="ECO:0000313" key="2">
    <source>
        <dbReference type="Proteomes" id="UP000504634"/>
    </source>
</evidence>
<dbReference type="GeneID" id="115620214"/>
<organism evidence="2 3">
    <name type="scientific">Drosophila lebanonensis</name>
    <name type="common">Fruit fly</name>
    <name type="synonym">Scaptodrosophila lebanonensis</name>
    <dbReference type="NCBI Taxonomy" id="7225"/>
    <lineage>
        <taxon>Eukaryota</taxon>
        <taxon>Metazoa</taxon>
        <taxon>Ecdysozoa</taxon>
        <taxon>Arthropoda</taxon>
        <taxon>Hexapoda</taxon>
        <taxon>Insecta</taxon>
        <taxon>Pterygota</taxon>
        <taxon>Neoptera</taxon>
        <taxon>Endopterygota</taxon>
        <taxon>Diptera</taxon>
        <taxon>Brachycera</taxon>
        <taxon>Muscomorpha</taxon>
        <taxon>Ephydroidea</taxon>
        <taxon>Drosophilidae</taxon>
        <taxon>Scaptodrosophila</taxon>
    </lineage>
</organism>
<sequence>MTMKMEVVVMVMVKLHSSPAVLVLLLCLHPALQLANGAPYYGKSFKSSSQTELSAAPYPTAPNEVLPIQPLLIYPEPRDVLFQARTLDDDEEQDVIYVKLLQRKSGGYRPNQQRLEQAPHIKELSLKDIFYVKALANGQFSHERLKVYRLPEFYAISVFRNAEK</sequence>
<keyword evidence="1" id="KW-0732">Signal</keyword>
<name>A0A6J2T2V5_DROLE</name>
<proteinExistence type="predicted"/>
<dbReference type="AlphaFoldDB" id="A0A6J2T2V5"/>
<evidence type="ECO:0000256" key="1">
    <source>
        <dbReference type="SAM" id="SignalP"/>
    </source>
</evidence>
<evidence type="ECO:0000313" key="3">
    <source>
        <dbReference type="RefSeq" id="XP_030369212.1"/>
    </source>
</evidence>
<dbReference type="Proteomes" id="UP000504634">
    <property type="component" value="Unplaced"/>
</dbReference>
<feature type="signal peptide" evidence="1">
    <location>
        <begin position="1"/>
        <end position="37"/>
    </location>
</feature>